<organism evidence="11 12">
    <name type="scientific">Cladosporium halotolerans</name>
    <dbReference type="NCBI Taxonomy" id="1052096"/>
    <lineage>
        <taxon>Eukaryota</taxon>
        <taxon>Fungi</taxon>
        <taxon>Dikarya</taxon>
        <taxon>Ascomycota</taxon>
        <taxon>Pezizomycotina</taxon>
        <taxon>Dothideomycetes</taxon>
        <taxon>Dothideomycetidae</taxon>
        <taxon>Cladosporiales</taxon>
        <taxon>Cladosporiaceae</taxon>
        <taxon>Cladosporium</taxon>
    </lineage>
</organism>
<proteinExistence type="inferred from homology"/>
<protein>
    <recommendedName>
        <fullName evidence="13">Mitochondrial F1F0-ATP synthase g subunit</fullName>
    </recommendedName>
</protein>
<name>A0AB34KG58_9PEZI</name>
<evidence type="ECO:0000256" key="4">
    <source>
        <dbReference type="ARBA" id="ARBA00022547"/>
    </source>
</evidence>
<keyword evidence="12" id="KW-1185">Reference proteome</keyword>
<keyword evidence="4" id="KW-0138">CF(0)</keyword>
<dbReference type="RefSeq" id="XP_069226028.1">
    <property type="nucleotide sequence ID" value="XM_069377004.1"/>
</dbReference>
<comment type="caution">
    <text evidence="11">The sequence shown here is derived from an EMBL/GenBank/DDBJ whole genome shotgun (WGS) entry which is preliminary data.</text>
</comment>
<evidence type="ECO:0000313" key="12">
    <source>
        <dbReference type="Proteomes" id="UP000803884"/>
    </source>
</evidence>
<keyword evidence="7" id="KW-0496">Mitochondrion</keyword>
<evidence type="ECO:0000313" key="11">
    <source>
        <dbReference type="EMBL" id="KAL1582921.1"/>
    </source>
</evidence>
<evidence type="ECO:0000256" key="3">
    <source>
        <dbReference type="ARBA" id="ARBA00022448"/>
    </source>
</evidence>
<dbReference type="GeneID" id="96009842"/>
<evidence type="ECO:0000256" key="6">
    <source>
        <dbReference type="ARBA" id="ARBA00023065"/>
    </source>
</evidence>
<evidence type="ECO:0000256" key="2">
    <source>
        <dbReference type="ARBA" id="ARBA00005699"/>
    </source>
</evidence>
<dbReference type="AlphaFoldDB" id="A0AB34KG58"/>
<evidence type="ECO:0000256" key="9">
    <source>
        <dbReference type="ARBA" id="ARBA00023310"/>
    </source>
</evidence>
<reference evidence="11 12" key="1">
    <citation type="journal article" date="2020" name="Microbiol. Resour. Announc.">
        <title>Draft Genome Sequence of a Cladosporium Species Isolated from the Mesophotic Ascidian Didemnum maculosum.</title>
        <authorList>
            <person name="Gioti A."/>
            <person name="Siaperas R."/>
            <person name="Nikolaivits E."/>
            <person name="Le Goff G."/>
            <person name="Ouazzani J."/>
            <person name="Kotoulas G."/>
            <person name="Topakas E."/>
        </authorList>
    </citation>
    <scope>NUCLEOTIDE SEQUENCE [LARGE SCALE GENOMIC DNA]</scope>
    <source>
        <strain evidence="11 12">TM138-S3</strain>
    </source>
</reference>
<dbReference type="GO" id="GO:0031966">
    <property type="term" value="C:mitochondrial membrane"/>
    <property type="evidence" value="ECO:0007669"/>
    <property type="project" value="UniProtKB-SubCell"/>
</dbReference>
<dbReference type="GO" id="GO:0015078">
    <property type="term" value="F:proton transmembrane transporter activity"/>
    <property type="evidence" value="ECO:0007669"/>
    <property type="project" value="InterPro"/>
</dbReference>
<dbReference type="GO" id="GO:0015986">
    <property type="term" value="P:proton motive force-driven ATP synthesis"/>
    <property type="evidence" value="ECO:0007669"/>
    <property type="project" value="InterPro"/>
</dbReference>
<dbReference type="EMBL" id="JAAQHG020000042">
    <property type="protein sequence ID" value="KAL1582921.1"/>
    <property type="molecule type" value="Genomic_DNA"/>
</dbReference>
<comment type="subcellular location">
    <subcellularLocation>
        <location evidence="1">Mitochondrion membrane</location>
    </subcellularLocation>
</comment>
<dbReference type="InterPro" id="IPR006808">
    <property type="entry name" value="ATP_synth_F0_gsu_mt"/>
</dbReference>
<dbReference type="Proteomes" id="UP000803884">
    <property type="component" value="Unassembled WGS sequence"/>
</dbReference>
<keyword evidence="3" id="KW-0813">Transport</keyword>
<evidence type="ECO:0000256" key="1">
    <source>
        <dbReference type="ARBA" id="ARBA00004325"/>
    </source>
</evidence>
<feature type="region of interest" description="Disordered" evidence="10">
    <location>
        <begin position="18"/>
        <end position="59"/>
    </location>
</feature>
<comment type="similarity">
    <text evidence="2">Belongs to the ATPase g subunit family.</text>
</comment>
<keyword evidence="5" id="KW-0375">Hydrogen ion transport</keyword>
<feature type="compositionally biased region" description="Low complexity" evidence="10">
    <location>
        <begin position="22"/>
        <end position="34"/>
    </location>
</feature>
<evidence type="ECO:0000256" key="8">
    <source>
        <dbReference type="ARBA" id="ARBA00023136"/>
    </source>
</evidence>
<keyword evidence="9" id="KW-0066">ATP synthesis</keyword>
<dbReference type="GO" id="GO:0045259">
    <property type="term" value="C:proton-transporting ATP synthase complex"/>
    <property type="evidence" value="ECO:0007669"/>
    <property type="project" value="UniProtKB-KW"/>
</dbReference>
<evidence type="ECO:0000256" key="5">
    <source>
        <dbReference type="ARBA" id="ARBA00022781"/>
    </source>
</evidence>
<accession>A0AB34KG58</accession>
<keyword evidence="8" id="KW-0472">Membrane</keyword>
<evidence type="ECO:0008006" key="13">
    <source>
        <dbReference type="Google" id="ProtNLM"/>
    </source>
</evidence>
<sequence length="202" mass="21309">MSARITPRFALRQTRALVQRRAASSTTDGAASGANKAKEATQQTASKAQEGLSRVQSSAGSKLSSAGSAISKSLAGVGGRTGQVISFVNSMIPPTVYYGRVVGELGKIAVQGRNMAPPNMQTIQTYLQPLSKAFQNPSAFLNRAPAPSNPQSFLARVRDMDSATLKQVGIVTAEVIGFFSVGEMLGRFKIVGYRSDAAHAHH</sequence>
<evidence type="ECO:0000256" key="10">
    <source>
        <dbReference type="SAM" id="MobiDB-lite"/>
    </source>
</evidence>
<keyword evidence="6" id="KW-0406">Ion transport</keyword>
<dbReference type="Pfam" id="PF04718">
    <property type="entry name" value="ATP-synt_G"/>
    <property type="match status" value="1"/>
</dbReference>
<evidence type="ECO:0000256" key="7">
    <source>
        <dbReference type="ARBA" id="ARBA00023128"/>
    </source>
</evidence>
<gene>
    <name evidence="11" type="ORF">WHR41_08400</name>
</gene>